<dbReference type="AlphaFoldDB" id="A0AA88P7J9"/>
<proteinExistence type="predicted"/>
<accession>A0AA88P7J9</accession>
<protein>
    <submittedName>
        <fullName evidence="2">Uncharacterized protein</fullName>
    </submittedName>
</protein>
<gene>
    <name evidence="2" type="ORF">Q8A67_025015</name>
</gene>
<comment type="caution">
    <text evidence="2">The sequence shown here is derived from an EMBL/GenBank/DDBJ whole genome shotgun (WGS) entry which is preliminary data.</text>
</comment>
<feature type="region of interest" description="Disordered" evidence="1">
    <location>
        <begin position="1"/>
        <end position="22"/>
    </location>
</feature>
<evidence type="ECO:0000313" key="3">
    <source>
        <dbReference type="Proteomes" id="UP001187343"/>
    </source>
</evidence>
<evidence type="ECO:0000313" key="2">
    <source>
        <dbReference type="EMBL" id="KAK2866898.1"/>
    </source>
</evidence>
<reference evidence="2" key="1">
    <citation type="submission" date="2023-08" db="EMBL/GenBank/DDBJ databases">
        <title>Chromosome-level Genome Assembly of mud carp (Cirrhinus molitorella).</title>
        <authorList>
            <person name="Liu H."/>
        </authorList>
    </citation>
    <scope>NUCLEOTIDE SEQUENCE</scope>
    <source>
        <strain evidence="2">Prfri</strain>
        <tissue evidence="2">Muscle</tissue>
    </source>
</reference>
<name>A0AA88P7J9_9TELE</name>
<dbReference type="Proteomes" id="UP001187343">
    <property type="component" value="Unassembled WGS sequence"/>
</dbReference>
<keyword evidence="3" id="KW-1185">Reference proteome</keyword>
<organism evidence="2 3">
    <name type="scientific">Cirrhinus molitorella</name>
    <name type="common">mud carp</name>
    <dbReference type="NCBI Taxonomy" id="172907"/>
    <lineage>
        <taxon>Eukaryota</taxon>
        <taxon>Metazoa</taxon>
        <taxon>Chordata</taxon>
        <taxon>Craniata</taxon>
        <taxon>Vertebrata</taxon>
        <taxon>Euteleostomi</taxon>
        <taxon>Actinopterygii</taxon>
        <taxon>Neopterygii</taxon>
        <taxon>Teleostei</taxon>
        <taxon>Ostariophysi</taxon>
        <taxon>Cypriniformes</taxon>
        <taxon>Cyprinidae</taxon>
        <taxon>Labeoninae</taxon>
        <taxon>Labeonini</taxon>
        <taxon>Cirrhinus</taxon>
    </lineage>
</organism>
<dbReference type="EMBL" id="JAUYZG010000025">
    <property type="protein sequence ID" value="KAK2866898.1"/>
    <property type="molecule type" value="Genomic_DNA"/>
</dbReference>
<evidence type="ECO:0000256" key="1">
    <source>
        <dbReference type="SAM" id="MobiDB-lite"/>
    </source>
</evidence>
<sequence>MHQAGRMFCGGPDARSARSQEVMSWAPGLRRRRGRWRELLTPGLTSPKPGGSAIGSLRWKNGGFIGGRGTDSRSTQSFYGDLRGWMESFAGSGSETFAELIV</sequence>